<protein>
    <submittedName>
        <fullName evidence="1">Uncharacterized protein</fullName>
    </submittedName>
</protein>
<proteinExistence type="predicted"/>
<keyword evidence="2" id="KW-1185">Reference proteome</keyword>
<dbReference type="Proteomes" id="UP001600941">
    <property type="component" value="Unassembled WGS sequence"/>
</dbReference>
<evidence type="ECO:0000313" key="1">
    <source>
        <dbReference type="EMBL" id="GAA6502728.1"/>
    </source>
</evidence>
<dbReference type="EMBL" id="BAABZQ010000001">
    <property type="protein sequence ID" value="GAA6502728.1"/>
    <property type="molecule type" value="Genomic_DNA"/>
</dbReference>
<evidence type="ECO:0000313" key="2">
    <source>
        <dbReference type="Proteomes" id="UP001600941"/>
    </source>
</evidence>
<dbReference type="RefSeq" id="WP_118743370.1">
    <property type="nucleotide sequence ID" value="NZ_BAABZQ010000001.1"/>
</dbReference>
<comment type="caution">
    <text evidence="1">The sequence shown here is derived from an EMBL/GenBank/DDBJ whole genome shotgun (WGS) entry which is preliminary data.</text>
</comment>
<accession>A0ABQ0C1R4</accession>
<gene>
    <name evidence="1" type="ORF">K340107D12_55440</name>
</gene>
<reference evidence="1 2" key="1">
    <citation type="submission" date="2024-04" db="EMBL/GenBank/DDBJ databases">
        <title>Defined microbial consortia suppress multidrug-resistant proinflammatory Enterobacteriaceae via ecological control.</title>
        <authorList>
            <person name="Furuichi M."/>
            <person name="Kawaguchi T."/>
            <person name="Pust M."/>
            <person name="Yasuma K."/>
            <person name="Plichta D."/>
            <person name="Hasegawa N."/>
            <person name="Ohya T."/>
            <person name="Bhattarai S."/>
            <person name="Sasajima S."/>
            <person name="Aoto Y."/>
            <person name="Tuganbaev T."/>
            <person name="Yaginuma M."/>
            <person name="Ueda M."/>
            <person name="Okahashi N."/>
            <person name="Amafuji K."/>
            <person name="Kiridooshi Y."/>
            <person name="Sugita K."/>
            <person name="Strazar M."/>
            <person name="Skelly A."/>
            <person name="Suda W."/>
            <person name="Hattori M."/>
            <person name="Nakamoto N."/>
            <person name="Caballero S."/>
            <person name="Norman J."/>
            <person name="Olle B."/>
            <person name="Tanoue T."/>
            <person name="Arita M."/>
            <person name="Bucci V."/>
            <person name="Atarashi K."/>
            <person name="Xavier R."/>
            <person name="Honda K."/>
        </authorList>
    </citation>
    <scope>NUCLEOTIDE SEQUENCE [LARGE SCALE GENOMIC DNA]</scope>
    <source>
        <strain evidence="2">k34-0107-D12</strain>
    </source>
</reference>
<name>A0ABQ0C1R4_9FIRM</name>
<organism evidence="1 2">
    <name type="scientific">Blautia parvula</name>
    <dbReference type="NCBI Taxonomy" id="2877527"/>
    <lineage>
        <taxon>Bacteria</taxon>
        <taxon>Bacillati</taxon>
        <taxon>Bacillota</taxon>
        <taxon>Clostridia</taxon>
        <taxon>Lachnospirales</taxon>
        <taxon>Lachnospiraceae</taxon>
        <taxon>Blautia</taxon>
    </lineage>
</organism>
<sequence>MKEKLYKLFLAIMVSLSLTSGPIAQNEIAKMLEALSGTSDAQVRELDEVGKESEEIKRRKFQYKIIFRFFRGR</sequence>